<dbReference type="AlphaFoldDB" id="A0A5A7PU01"/>
<accession>A0A5A7PU01</accession>
<evidence type="ECO:0000313" key="1">
    <source>
        <dbReference type="EMBL" id="GER36131.1"/>
    </source>
</evidence>
<keyword evidence="2" id="KW-1185">Reference proteome</keyword>
<comment type="caution">
    <text evidence="1">The sequence shown here is derived from an EMBL/GenBank/DDBJ whole genome shotgun (WGS) entry which is preliminary data.</text>
</comment>
<proteinExistence type="predicted"/>
<protein>
    <submittedName>
        <fullName evidence="1">LexA repressor</fullName>
    </submittedName>
</protein>
<evidence type="ECO:0000313" key="2">
    <source>
        <dbReference type="Proteomes" id="UP000325081"/>
    </source>
</evidence>
<dbReference type="Proteomes" id="UP000325081">
    <property type="component" value="Unassembled WGS sequence"/>
</dbReference>
<gene>
    <name evidence="1" type="ORF">STAS_12459</name>
</gene>
<dbReference type="EMBL" id="BKCP01005072">
    <property type="protein sequence ID" value="GER36131.1"/>
    <property type="molecule type" value="Genomic_DNA"/>
</dbReference>
<reference evidence="2" key="1">
    <citation type="journal article" date="2019" name="Curr. Biol.">
        <title>Genome Sequence of Striga asiatica Provides Insight into the Evolution of Plant Parasitism.</title>
        <authorList>
            <person name="Yoshida S."/>
            <person name="Kim S."/>
            <person name="Wafula E.K."/>
            <person name="Tanskanen J."/>
            <person name="Kim Y.M."/>
            <person name="Honaas L."/>
            <person name="Yang Z."/>
            <person name="Spallek T."/>
            <person name="Conn C.E."/>
            <person name="Ichihashi Y."/>
            <person name="Cheong K."/>
            <person name="Cui S."/>
            <person name="Der J.P."/>
            <person name="Gundlach H."/>
            <person name="Jiao Y."/>
            <person name="Hori C."/>
            <person name="Ishida J.K."/>
            <person name="Kasahara H."/>
            <person name="Kiba T."/>
            <person name="Kim M.S."/>
            <person name="Koo N."/>
            <person name="Laohavisit A."/>
            <person name="Lee Y.H."/>
            <person name="Lumba S."/>
            <person name="McCourt P."/>
            <person name="Mortimer J.C."/>
            <person name="Mutuku J.M."/>
            <person name="Nomura T."/>
            <person name="Sasaki-Sekimoto Y."/>
            <person name="Seto Y."/>
            <person name="Wang Y."/>
            <person name="Wakatake T."/>
            <person name="Sakakibara H."/>
            <person name="Demura T."/>
            <person name="Yamaguchi S."/>
            <person name="Yoneyama K."/>
            <person name="Manabe R.I."/>
            <person name="Nelson D.C."/>
            <person name="Schulman A.H."/>
            <person name="Timko M.P."/>
            <person name="dePamphilis C.W."/>
            <person name="Choi D."/>
            <person name="Shirasu K."/>
        </authorList>
    </citation>
    <scope>NUCLEOTIDE SEQUENCE [LARGE SCALE GENOMIC DNA]</scope>
    <source>
        <strain evidence="2">cv. UVA1</strain>
    </source>
</reference>
<sequence>MAAKLAAQPMPPRLKLCVPRPSLGGVEEAAVYDEDFHVPWPEAAAARDGGGKEGVHRAVDEEGSLLTAVVEVSFVVREENRAREVCLVAEAGSVEGFSLEKEKERKLDL</sequence>
<name>A0A5A7PU01_STRAF</name>
<organism evidence="1 2">
    <name type="scientific">Striga asiatica</name>
    <name type="common">Asiatic witchweed</name>
    <name type="synonym">Buchnera asiatica</name>
    <dbReference type="NCBI Taxonomy" id="4170"/>
    <lineage>
        <taxon>Eukaryota</taxon>
        <taxon>Viridiplantae</taxon>
        <taxon>Streptophyta</taxon>
        <taxon>Embryophyta</taxon>
        <taxon>Tracheophyta</taxon>
        <taxon>Spermatophyta</taxon>
        <taxon>Magnoliopsida</taxon>
        <taxon>eudicotyledons</taxon>
        <taxon>Gunneridae</taxon>
        <taxon>Pentapetalae</taxon>
        <taxon>asterids</taxon>
        <taxon>lamiids</taxon>
        <taxon>Lamiales</taxon>
        <taxon>Orobanchaceae</taxon>
        <taxon>Buchnereae</taxon>
        <taxon>Striga</taxon>
    </lineage>
</organism>